<evidence type="ECO:0000313" key="10">
    <source>
        <dbReference type="Proteomes" id="UP000323824"/>
    </source>
</evidence>
<evidence type="ECO:0000256" key="7">
    <source>
        <dbReference type="SAM" id="Phobius"/>
    </source>
</evidence>
<evidence type="ECO:0000313" key="9">
    <source>
        <dbReference type="EMBL" id="QEN03906.1"/>
    </source>
</evidence>
<dbReference type="InterPro" id="IPR007182">
    <property type="entry name" value="MnhB"/>
</dbReference>
<dbReference type="AlphaFoldDB" id="A0A5C1QAS8"/>
<dbReference type="GO" id="GO:0005886">
    <property type="term" value="C:plasma membrane"/>
    <property type="evidence" value="ECO:0007669"/>
    <property type="project" value="UniProtKB-SubCell"/>
</dbReference>
<dbReference type="PANTHER" id="PTHR33932">
    <property type="entry name" value="NA(+)/H(+) ANTIPORTER SUBUNIT B"/>
    <property type="match status" value="1"/>
</dbReference>
<dbReference type="EMBL" id="CP035807">
    <property type="protein sequence ID" value="QEN03906.1"/>
    <property type="molecule type" value="Genomic_DNA"/>
</dbReference>
<evidence type="ECO:0000256" key="2">
    <source>
        <dbReference type="ARBA" id="ARBA00009425"/>
    </source>
</evidence>
<proteinExistence type="inferred from homology"/>
<evidence type="ECO:0000256" key="3">
    <source>
        <dbReference type="ARBA" id="ARBA00022475"/>
    </source>
</evidence>
<feature type="transmembrane region" description="Helical" evidence="7">
    <location>
        <begin position="140"/>
        <end position="156"/>
    </location>
</feature>
<feature type="transmembrane region" description="Helical" evidence="7">
    <location>
        <begin position="12"/>
        <end position="30"/>
    </location>
</feature>
<evidence type="ECO:0000256" key="1">
    <source>
        <dbReference type="ARBA" id="ARBA00004651"/>
    </source>
</evidence>
<comment type="similarity">
    <text evidence="2">Belongs to the CPA3 antiporters (TC 2.A.63) subunit B family.</text>
</comment>
<keyword evidence="10" id="KW-1185">Reference proteome</keyword>
<dbReference type="Proteomes" id="UP000323824">
    <property type="component" value="Chromosome"/>
</dbReference>
<feature type="transmembrane region" description="Helical" evidence="7">
    <location>
        <begin position="76"/>
        <end position="94"/>
    </location>
</feature>
<feature type="transmembrane region" description="Helical" evidence="7">
    <location>
        <begin position="168"/>
        <end position="188"/>
    </location>
</feature>
<keyword evidence="3" id="KW-1003">Cell membrane</keyword>
<organism evidence="9 10">
    <name type="scientific">Thiospirochaeta perfilievii</name>
    <dbReference type="NCBI Taxonomy" id="252967"/>
    <lineage>
        <taxon>Bacteria</taxon>
        <taxon>Pseudomonadati</taxon>
        <taxon>Spirochaetota</taxon>
        <taxon>Spirochaetia</taxon>
        <taxon>Spirochaetales</taxon>
        <taxon>Spirochaetaceae</taxon>
        <taxon>Thiospirochaeta</taxon>
    </lineage>
</organism>
<keyword evidence="4 7" id="KW-0812">Transmembrane</keyword>
<name>A0A5C1QAS8_9SPIO</name>
<accession>A0A5C1QAS8</accession>
<protein>
    <recommendedName>
        <fullName evidence="8">Na+/H+ antiporter MnhB subunit-related protein domain-containing protein</fullName>
    </recommendedName>
</protein>
<reference evidence="9 10" key="1">
    <citation type="submission" date="2019-02" db="EMBL/GenBank/DDBJ databases">
        <authorList>
            <person name="Fomenkov A."/>
            <person name="Dubinina G."/>
            <person name="Grabovich M."/>
            <person name="Vincze T."/>
            <person name="Roberts R.J."/>
        </authorList>
    </citation>
    <scope>NUCLEOTIDE SEQUENCE [LARGE SCALE GENOMIC DNA]</scope>
    <source>
        <strain evidence="9 10">P</strain>
    </source>
</reference>
<feature type="domain" description="Na+/H+ antiporter MnhB subunit-related protein" evidence="8">
    <location>
        <begin position="111"/>
        <end position="226"/>
    </location>
</feature>
<dbReference type="KEGG" id="sper:EW093_04065"/>
<dbReference type="OrthoDB" id="9798859at2"/>
<evidence type="ECO:0000256" key="5">
    <source>
        <dbReference type="ARBA" id="ARBA00022989"/>
    </source>
</evidence>
<dbReference type="InterPro" id="IPR050622">
    <property type="entry name" value="CPA3_antiporter_subunitB"/>
</dbReference>
<evidence type="ECO:0000259" key="8">
    <source>
        <dbReference type="Pfam" id="PF04039"/>
    </source>
</evidence>
<evidence type="ECO:0000256" key="4">
    <source>
        <dbReference type="ARBA" id="ARBA00022692"/>
    </source>
</evidence>
<dbReference type="PANTHER" id="PTHR33932:SF4">
    <property type="entry name" value="NA(+)_H(+) ANTIPORTER SUBUNIT B"/>
    <property type="match status" value="1"/>
</dbReference>
<sequence>MRVSRKFHNPLNLIWGILFIVIFFPLLSVFKESTVPASNRAGEVLLTMTPGEGENGAGIPNAVTAVVVFYRGLDTLGEVSVLFLVSTAVGFIFSKDRSKIKRESNPNEIVRHSKTLVLPHFLLTGLYITIHGHLTPGGGFQGGVMAAGMALLLLLAGERVKQVKVLHFLEGLAGSLYILVALAGLWFAGSFLGQYLPLGEFNTLFSGGILPIIYIFVGIKVGTEIITIYQNFQRKEE</sequence>
<evidence type="ECO:0000256" key="6">
    <source>
        <dbReference type="ARBA" id="ARBA00023136"/>
    </source>
</evidence>
<feature type="transmembrane region" description="Helical" evidence="7">
    <location>
        <begin position="208"/>
        <end position="229"/>
    </location>
</feature>
<keyword evidence="5 7" id="KW-1133">Transmembrane helix</keyword>
<keyword evidence="6 7" id="KW-0472">Membrane</keyword>
<feature type="transmembrane region" description="Helical" evidence="7">
    <location>
        <begin position="115"/>
        <end position="134"/>
    </location>
</feature>
<reference evidence="9 10" key="2">
    <citation type="submission" date="2019-09" db="EMBL/GenBank/DDBJ databases">
        <title>Complete Genome Sequence and Methylome Analysis of free living Spirochaetas.</title>
        <authorList>
            <person name="Leshcheva N."/>
            <person name="Mikheeva N."/>
        </authorList>
    </citation>
    <scope>NUCLEOTIDE SEQUENCE [LARGE SCALE GENOMIC DNA]</scope>
    <source>
        <strain evidence="9 10">P</strain>
    </source>
</reference>
<dbReference type="Pfam" id="PF04039">
    <property type="entry name" value="MnhB"/>
    <property type="match status" value="1"/>
</dbReference>
<gene>
    <name evidence="9" type="ORF">EW093_04065</name>
</gene>
<comment type="subcellular location">
    <subcellularLocation>
        <location evidence="1">Cell membrane</location>
        <topology evidence="1">Multi-pass membrane protein</topology>
    </subcellularLocation>
</comment>